<accession>A0A1T4KDA0</accession>
<feature type="transmembrane region" description="Helical" evidence="1">
    <location>
        <begin position="65"/>
        <end position="82"/>
    </location>
</feature>
<proteinExistence type="predicted"/>
<feature type="transmembrane region" description="Helical" evidence="1">
    <location>
        <begin position="88"/>
        <end position="106"/>
    </location>
</feature>
<dbReference type="EMBL" id="FUWV01000002">
    <property type="protein sequence ID" value="SJZ40361.1"/>
    <property type="molecule type" value="Genomic_DNA"/>
</dbReference>
<dbReference type="AlphaFoldDB" id="A0A1T4KDA0"/>
<feature type="transmembrane region" description="Helical" evidence="1">
    <location>
        <begin position="9"/>
        <end position="29"/>
    </location>
</feature>
<evidence type="ECO:0000256" key="1">
    <source>
        <dbReference type="SAM" id="Phobius"/>
    </source>
</evidence>
<feature type="transmembrane region" description="Helical" evidence="1">
    <location>
        <begin position="41"/>
        <end position="58"/>
    </location>
</feature>
<sequence>MKFKKDSTILNIFSIFFIGYSALSIWLLFVTKEFNTEYGSIRLIIHLIQIVSLILILLKKSIGAYVFTSLIILNAIFTVIMNSNIKNIITTIFYSGCLIVVFYFLYKEKM</sequence>
<evidence type="ECO:0000313" key="3">
    <source>
        <dbReference type="Proteomes" id="UP000196365"/>
    </source>
</evidence>
<dbReference type="Proteomes" id="UP000196365">
    <property type="component" value="Unassembled WGS sequence"/>
</dbReference>
<reference evidence="2 3" key="1">
    <citation type="submission" date="2017-02" db="EMBL/GenBank/DDBJ databases">
        <authorList>
            <person name="Peterson S.W."/>
        </authorList>
    </citation>
    <scope>NUCLEOTIDE SEQUENCE [LARGE SCALE GENOMIC DNA]</scope>
    <source>
        <strain evidence="2 3">DSM 15102</strain>
    </source>
</reference>
<protein>
    <submittedName>
        <fullName evidence="2">Uncharacterized protein</fullName>
    </submittedName>
</protein>
<keyword evidence="1" id="KW-0812">Transmembrane</keyword>
<dbReference type="RefSeq" id="WP_087677915.1">
    <property type="nucleotide sequence ID" value="NZ_FUWV01000002.1"/>
</dbReference>
<evidence type="ECO:0000313" key="2">
    <source>
        <dbReference type="EMBL" id="SJZ40361.1"/>
    </source>
</evidence>
<gene>
    <name evidence="2" type="ORF">SAMN02745973_00462</name>
</gene>
<organism evidence="2 3">
    <name type="scientific">Garciella nitratireducens DSM 15102</name>
    <dbReference type="NCBI Taxonomy" id="1121911"/>
    <lineage>
        <taxon>Bacteria</taxon>
        <taxon>Bacillati</taxon>
        <taxon>Bacillota</taxon>
        <taxon>Clostridia</taxon>
        <taxon>Eubacteriales</taxon>
        <taxon>Eubacteriaceae</taxon>
        <taxon>Garciella</taxon>
    </lineage>
</organism>
<name>A0A1T4KDA0_9FIRM</name>
<keyword evidence="3" id="KW-1185">Reference proteome</keyword>
<keyword evidence="1" id="KW-0472">Membrane</keyword>
<keyword evidence="1" id="KW-1133">Transmembrane helix</keyword>